<dbReference type="EMBL" id="JAUJYN010000008">
    <property type="protein sequence ID" value="KAK1265124.1"/>
    <property type="molecule type" value="Genomic_DNA"/>
</dbReference>
<dbReference type="PROSITE" id="PS52045">
    <property type="entry name" value="NEPROSIN_PEP_CD"/>
    <property type="match status" value="1"/>
</dbReference>
<dbReference type="InterPro" id="IPR053168">
    <property type="entry name" value="Glutamic_endopeptidase"/>
</dbReference>
<dbReference type="Pfam" id="PF14365">
    <property type="entry name" value="Neprosin_AP"/>
    <property type="match status" value="1"/>
</dbReference>
<comment type="caution">
    <text evidence="2">The sequence shown here is derived from an EMBL/GenBank/DDBJ whole genome shotgun (WGS) entry which is preliminary data.</text>
</comment>
<dbReference type="PANTHER" id="PTHR31589:SF111">
    <property type="entry name" value="NEPROSIN DOMAIN-CONTAINING PROTEIN"/>
    <property type="match status" value="1"/>
</dbReference>
<dbReference type="Proteomes" id="UP001179952">
    <property type="component" value="Unassembled WGS sequence"/>
</dbReference>
<feature type="domain" description="Neprosin PEP catalytic" evidence="1">
    <location>
        <begin position="95"/>
        <end position="215"/>
    </location>
</feature>
<reference evidence="2" key="2">
    <citation type="submission" date="2023-06" db="EMBL/GenBank/DDBJ databases">
        <authorList>
            <person name="Ma L."/>
            <person name="Liu K.-W."/>
            <person name="Li Z."/>
            <person name="Hsiao Y.-Y."/>
            <person name="Qi Y."/>
            <person name="Fu T."/>
            <person name="Tang G."/>
            <person name="Zhang D."/>
            <person name="Sun W.-H."/>
            <person name="Liu D.-K."/>
            <person name="Li Y."/>
            <person name="Chen G.-Z."/>
            <person name="Liu X.-D."/>
            <person name="Liao X.-Y."/>
            <person name="Jiang Y.-T."/>
            <person name="Yu X."/>
            <person name="Hao Y."/>
            <person name="Huang J."/>
            <person name="Zhao X.-W."/>
            <person name="Ke S."/>
            <person name="Chen Y.-Y."/>
            <person name="Wu W.-L."/>
            <person name="Hsu J.-L."/>
            <person name="Lin Y.-F."/>
            <person name="Huang M.-D."/>
            <person name="Li C.-Y."/>
            <person name="Huang L."/>
            <person name="Wang Z.-W."/>
            <person name="Zhao X."/>
            <person name="Zhong W.-Y."/>
            <person name="Peng D.-H."/>
            <person name="Ahmad S."/>
            <person name="Lan S."/>
            <person name="Zhang J.-S."/>
            <person name="Tsai W.-C."/>
            <person name="Van De Peer Y."/>
            <person name="Liu Z.-J."/>
        </authorList>
    </citation>
    <scope>NUCLEOTIDE SEQUENCE</scope>
    <source>
        <strain evidence="2">SCP</strain>
        <tissue evidence="2">Leaves</tissue>
    </source>
</reference>
<protein>
    <recommendedName>
        <fullName evidence="1">Neprosin PEP catalytic domain-containing protein</fullName>
    </recommendedName>
</protein>
<evidence type="ECO:0000259" key="1">
    <source>
        <dbReference type="PROSITE" id="PS52045"/>
    </source>
</evidence>
<dbReference type="AlphaFoldDB" id="A0AAV9ALC7"/>
<proteinExistence type="predicted"/>
<organism evidence="2 3">
    <name type="scientific">Acorus gramineus</name>
    <name type="common">Dwarf sweet flag</name>
    <dbReference type="NCBI Taxonomy" id="55184"/>
    <lineage>
        <taxon>Eukaryota</taxon>
        <taxon>Viridiplantae</taxon>
        <taxon>Streptophyta</taxon>
        <taxon>Embryophyta</taxon>
        <taxon>Tracheophyta</taxon>
        <taxon>Spermatophyta</taxon>
        <taxon>Magnoliopsida</taxon>
        <taxon>Liliopsida</taxon>
        <taxon>Acoraceae</taxon>
        <taxon>Acorus</taxon>
    </lineage>
</organism>
<reference evidence="2" key="1">
    <citation type="journal article" date="2023" name="Nat. Commun.">
        <title>Diploid and tetraploid genomes of Acorus and the evolution of monocots.</title>
        <authorList>
            <person name="Ma L."/>
            <person name="Liu K.W."/>
            <person name="Li Z."/>
            <person name="Hsiao Y.Y."/>
            <person name="Qi Y."/>
            <person name="Fu T."/>
            <person name="Tang G.D."/>
            <person name="Zhang D."/>
            <person name="Sun W.H."/>
            <person name="Liu D.K."/>
            <person name="Li Y."/>
            <person name="Chen G.Z."/>
            <person name="Liu X.D."/>
            <person name="Liao X.Y."/>
            <person name="Jiang Y.T."/>
            <person name="Yu X."/>
            <person name="Hao Y."/>
            <person name="Huang J."/>
            <person name="Zhao X.W."/>
            <person name="Ke S."/>
            <person name="Chen Y.Y."/>
            <person name="Wu W.L."/>
            <person name="Hsu J.L."/>
            <person name="Lin Y.F."/>
            <person name="Huang M.D."/>
            <person name="Li C.Y."/>
            <person name="Huang L."/>
            <person name="Wang Z.W."/>
            <person name="Zhao X."/>
            <person name="Zhong W.Y."/>
            <person name="Peng D.H."/>
            <person name="Ahmad S."/>
            <person name="Lan S."/>
            <person name="Zhang J.S."/>
            <person name="Tsai W.C."/>
            <person name="Van de Peer Y."/>
            <person name="Liu Z.J."/>
        </authorList>
    </citation>
    <scope>NUCLEOTIDE SEQUENCE</scope>
    <source>
        <strain evidence="2">SCP</strain>
    </source>
</reference>
<keyword evidence="3" id="KW-1185">Reference proteome</keyword>
<dbReference type="InterPro" id="IPR025521">
    <property type="entry name" value="Neprosin_propep"/>
</dbReference>
<gene>
    <name evidence="2" type="ORF">QJS04_geneDACA010454</name>
</gene>
<dbReference type="PANTHER" id="PTHR31589">
    <property type="entry name" value="PROTEIN, PUTATIVE (DUF239)-RELATED-RELATED"/>
    <property type="match status" value="1"/>
</dbReference>
<evidence type="ECO:0000313" key="3">
    <source>
        <dbReference type="Proteomes" id="UP001179952"/>
    </source>
</evidence>
<dbReference type="Pfam" id="PF03080">
    <property type="entry name" value="Neprosin"/>
    <property type="match status" value="1"/>
</dbReference>
<dbReference type="InterPro" id="IPR004314">
    <property type="entry name" value="Neprosin"/>
</dbReference>
<sequence length="215" mass="23958">MANTIKTIKSADGDVIDCVNILKQPAFDHPLLQNHTIQMRPSSYPKRIEAKDNVRKLQQPWHLNGRCPEGTVPIHRTQKSDKKYPKGVTRPQSDSEVTKGHEYAIAWADYDKYMGGKAEINIWNPRVQAGGDFSVSQIWLMSKNIQTSIEVGWIADGYVNTGCYNLQCSGFVQVNHAIALGGTVTPISVFDGPQYKMTVSIFKASMKTNDEDLAS</sequence>
<name>A0AAV9ALC7_ACOGR</name>
<evidence type="ECO:0000313" key="2">
    <source>
        <dbReference type="EMBL" id="KAK1265124.1"/>
    </source>
</evidence>
<accession>A0AAV9ALC7</accession>